<dbReference type="InterPro" id="IPR045853">
    <property type="entry name" value="Pep_chain_release_fac_I_sf"/>
</dbReference>
<dbReference type="InterPro" id="IPR000352">
    <property type="entry name" value="Pep_chain_release_fac_I"/>
</dbReference>
<reference evidence="7" key="1">
    <citation type="submission" date="2017-12" db="EMBL/GenBank/DDBJ databases">
        <title>Gene loss provides genomic basis for host adaptation in cereal stripe rust fungi.</title>
        <authorList>
            <person name="Xia C."/>
        </authorList>
    </citation>
    <scope>NUCLEOTIDE SEQUENCE [LARGE SCALE GENOMIC DNA]</scope>
    <source>
        <strain evidence="7">93-210</strain>
    </source>
</reference>
<feature type="domain" description="Prokaryotic-type class I peptide chain release factors" evidence="6">
    <location>
        <begin position="42"/>
        <end position="138"/>
    </location>
</feature>
<evidence type="ECO:0000256" key="2">
    <source>
        <dbReference type="ARBA" id="ARBA00010835"/>
    </source>
</evidence>
<keyword evidence="3" id="KW-0809">Transit peptide</keyword>
<dbReference type="GO" id="GO:0005739">
    <property type="term" value="C:mitochondrion"/>
    <property type="evidence" value="ECO:0007669"/>
    <property type="project" value="UniProtKB-SubCell"/>
</dbReference>
<dbReference type="Gene3D" id="3.30.160.20">
    <property type="match status" value="1"/>
</dbReference>
<evidence type="ECO:0000256" key="5">
    <source>
        <dbReference type="SAM" id="MobiDB-lite"/>
    </source>
</evidence>
<dbReference type="Proteomes" id="UP000239156">
    <property type="component" value="Unassembled WGS sequence"/>
</dbReference>
<dbReference type="GO" id="GO:0032543">
    <property type="term" value="P:mitochondrial translation"/>
    <property type="evidence" value="ECO:0007669"/>
    <property type="project" value="UniProtKB-ARBA"/>
</dbReference>
<dbReference type="EMBL" id="PKSL01000431">
    <property type="protein sequence ID" value="POV94306.1"/>
    <property type="molecule type" value="Genomic_DNA"/>
</dbReference>
<evidence type="ECO:0000256" key="4">
    <source>
        <dbReference type="ARBA" id="ARBA00023128"/>
    </source>
</evidence>
<comment type="similarity">
    <text evidence="2">Belongs to the prokaryotic/mitochondrial release factor family.</text>
</comment>
<evidence type="ECO:0000313" key="8">
    <source>
        <dbReference type="Proteomes" id="UP000239156"/>
    </source>
</evidence>
<sequence>MNVSKLINININSLKQFNSLRTFTQSAIQLKKKKHVPAIAPLDESELIEQFVRGSGPGGQAVNKTNNAVSLIHTPTGIRVQAHTHRSREANRNQARRVLAERVDYRVNRGHSKLEKMWEKERKKKLVKARKYKKKEAERLVILKQQIQAYSQSSALSTNTESLITEPITIVPPQPIKPASKFPTMSRNSKPFKPKIKTVKSITHPDSTKPTSTNVNKLR</sequence>
<dbReference type="InterPro" id="IPR052405">
    <property type="entry name" value="Mito_Transl_Release_Factor"/>
</dbReference>
<dbReference type="PANTHER" id="PTHR46203">
    <property type="entry name" value="PROBABLE PEPTIDE CHAIN RELEASE FACTOR C12ORF65"/>
    <property type="match status" value="1"/>
</dbReference>
<evidence type="ECO:0000313" key="7">
    <source>
        <dbReference type="EMBL" id="POV94306.1"/>
    </source>
</evidence>
<dbReference type="GO" id="GO:0003747">
    <property type="term" value="F:translation release factor activity"/>
    <property type="evidence" value="ECO:0007669"/>
    <property type="project" value="InterPro"/>
</dbReference>
<feature type="region of interest" description="Disordered" evidence="5">
    <location>
        <begin position="175"/>
        <end position="219"/>
    </location>
</feature>
<dbReference type="SUPFAM" id="SSF75620">
    <property type="entry name" value="Release factor"/>
    <property type="match status" value="1"/>
</dbReference>
<gene>
    <name evidence="7" type="ORF">PSTT_16925</name>
</gene>
<dbReference type="Pfam" id="PF00472">
    <property type="entry name" value="RF-1"/>
    <property type="match status" value="1"/>
</dbReference>
<evidence type="ECO:0000256" key="1">
    <source>
        <dbReference type="ARBA" id="ARBA00004173"/>
    </source>
</evidence>
<name>A0A2S4UAQ4_9BASI</name>
<dbReference type="FunFam" id="3.30.160.20:FF:000065">
    <property type="entry name" value="Peptidyl-tRNA hydrolase domain protein"/>
    <property type="match status" value="1"/>
</dbReference>
<organism evidence="7 8">
    <name type="scientific">Puccinia striiformis</name>
    <dbReference type="NCBI Taxonomy" id="27350"/>
    <lineage>
        <taxon>Eukaryota</taxon>
        <taxon>Fungi</taxon>
        <taxon>Dikarya</taxon>
        <taxon>Basidiomycota</taxon>
        <taxon>Pucciniomycotina</taxon>
        <taxon>Pucciniomycetes</taxon>
        <taxon>Pucciniales</taxon>
        <taxon>Pucciniaceae</taxon>
        <taxon>Puccinia</taxon>
    </lineage>
</organism>
<evidence type="ECO:0000256" key="3">
    <source>
        <dbReference type="ARBA" id="ARBA00022946"/>
    </source>
</evidence>
<feature type="compositionally biased region" description="Polar residues" evidence="5">
    <location>
        <begin position="200"/>
        <end position="219"/>
    </location>
</feature>
<dbReference type="PANTHER" id="PTHR46203:SF1">
    <property type="entry name" value="MITOCHONDRIAL TRANSLATION RELEASE FACTOR IN RESCUE"/>
    <property type="match status" value="1"/>
</dbReference>
<keyword evidence="8" id="KW-1185">Reference proteome</keyword>
<evidence type="ECO:0000259" key="6">
    <source>
        <dbReference type="Pfam" id="PF00472"/>
    </source>
</evidence>
<comment type="caution">
    <text evidence="7">The sequence shown here is derived from an EMBL/GenBank/DDBJ whole genome shotgun (WGS) entry which is preliminary data.</text>
</comment>
<proteinExistence type="inferred from homology"/>
<dbReference type="AlphaFoldDB" id="A0A2S4UAQ4"/>
<protein>
    <recommendedName>
        <fullName evidence="6">Prokaryotic-type class I peptide chain release factors domain-containing protein</fullName>
    </recommendedName>
</protein>
<accession>A0A2S4UAQ4</accession>
<dbReference type="VEuPathDB" id="FungiDB:PSTT_16925"/>
<comment type="subcellular location">
    <subcellularLocation>
        <location evidence="1">Mitochondrion</location>
    </subcellularLocation>
</comment>
<keyword evidence="4" id="KW-0496">Mitochondrion</keyword>